<dbReference type="Proteomes" id="UP000467840">
    <property type="component" value="Chromosome 9"/>
</dbReference>
<feature type="domain" description="PB1-like" evidence="2">
    <location>
        <begin position="51"/>
        <end position="108"/>
    </location>
</feature>
<dbReference type="InterPro" id="IPR058594">
    <property type="entry name" value="PB1-like_dom_pln"/>
</dbReference>
<evidence type="ECO:0000313" key="3">
    <source>
        <dbReference type="EMBL" id="KAF2308231.1"/>
    </source>
</evidence>
<dbReference type="EMBL" id="JAAGAX010000008">
    <property type="protein sequence ID" value="KAF2308231.1"/>
    <property type="molecule type" value="Genomic_DNA"/>
</dbReference>
<proteinExistence type="predicted"/>
<protein>
    <recommendedName>
        <fullName evidence="2">PB1-like domain-containing protein</fullName>
    </recommendedName>
</protein>
<evidence type="ECO:0000256" key="1">
    <source>
        <dbReference type="SAM" id="MobiDB-lite"/>
    </source>
</evidence>
<organism evidence="3 4">
    <name type="scientific">Hevea brasiliensis</name>
    <name type="common">Para rubber tree</name>
    <name type="synonym">Siphonia brasiliensis</name>
    <dbReference type="NCBI Taxonomy" id="3981"/>
    <lineage>
        <taxon>Eukaryota</taxon>
        <taxon>Viridiplantae</taxon>
        <taxon>Streptophyta</taxon>
        <taxon>Embryophyta</taxon>
        <taxon>Tracheophyta</taxon>
        <taxon>Spermatophyta</taxon>
        <taxon>Magnoliopsida</taxon>
        <taxon>eudicotyledons</taxon>
        <taxon>Gunneridae</taxon>
        <taxon>Pentapetalae</taxon>
        <taxon>rosids</taxon>
        <taxon>fabids</taxon>
        <taxon>Malpighiales</taxon>
        <taxon>Euphorbiaceae</taxon>
        <taxon>Crotonoideae</taxon>
        <taxon>Micrandreae</taxon>
        <taxon>Hevea</taxon>
    </lineage>
</organism>
<feature type="compositionally biased region" description="Basic and acidic residues" evidence="1">
    <location>
        <begin position="285"/>
        <end position="303"/>
    </location>
</feature>
<sequence>MLGKRKWYPRLWPSIAKRRIKYPIQILTPLINSSGTHSKFEGFVWLFEMVYVSLLIHHGGTLRDGDGSFKYEGGELHYWEYIDVDMISYLDIEEELRKLGYGDIHLYVEALEGQDSKGENQLGIDIGAIQGTPQSKLNENDAISLNYEMFDSNDIVLGDNENNVEKGTSVDPAEKCLMVDDDKSEDLNYDPDANRMLTGDDELENEVFDDYVTDDSEFQSVRKGQKKKTISDNVVGVTDMHEVPRLVFDDMVNEDIPSNLNLPFELDSDDLSHTPAPSDEDDFEEHMRETRGDILYDPECDHA</sequence>
<feature type="region of interest" description="Disordered" evidence="1">
    <location>
        <begin position="267"/>
        <end position="303"/>
    </location>
</feature>
<comment type="caution">
    <text evidence="3">The sequence shown here is derived from an EMBL/GenBank/DDBJ whole genome shotgun (WGS) entry which is preliminary data.</text>
</comment>
<dbReference type="Pfam" id="PF26130">
    <property type="entry name" value="PB1-like"/>
    <property type="match status" value="1"/>
</dbReference>
<accession>A0A6A6M3G1</accession>
<gene>
    <name evidence="3" type="ORF">GH714_037775</name>
</gene>
<evidence type="ECO:0000259" key="2">
    <source>
        <dbReference type="Pfam" id="PF26130"/>
    </source>
</evidence>
<name>A0A6A6M3G1_HEVBR</name>
<dbReference type="AlphaFoldDB" id="A0A6A6M3G1"/>
<reference evidence="3 4" key="1">
    <citation type="journal article" date="2020" name="Mol. Plant">
        <title>The Chromosome-Based Rubber Tree Genome Provides New Insights into Spurge Genome Evolution and Rubber Biosynthesis.</title>
        <authorList>
            <person name="Liu J."/>
            <person name="Shi C."/>
            <person name="Shi C.C."/>
            <person name="Li W."/>
            <person name="Zhang Q.J."/>
            <person name="Zhang Y."/>
            <person name="Li K."/>
            <person name="Lu H.F."/>
            <person name="Shi C."/>
            <person name="Zhu S.T."/>
            <person name="Xiao Z.Y."/>
            <person name="Nan H."/>
            <person name="Yue Y."/>
            <person name="Zhu X.G."/>
            <person name="Wu Y."/>
            <person name="Hong X.N."/>
            <person name="Fan G.Y."/>
            <person name="Tong Y."/>
            <person name="Zhang D."/>
            <person name="Mao C.L."/>
            <person name="Liu Y.L."/>
            <person name="Hao S.J."/>
            <person name="Liu W.Q."/>
            <person name="Lv M.Q."/>
            <person name="Zhang H.B."/>
            <person name="Liu Y."/>
            <person name="Hu-Tang G.R."/>
            <person name="Wang J.P."/>
            <person name="Wang J.H."/>
            <person name="Sun Y.H."/>
            <person name="Ni S.B."/>
            <person name="Chen W.B."/>
            <person name="Zhang X.C."/>
            <person name="Jiao Y.N."/>
            <person name="Eichler E.E."/>
            <person name="Li G.H."/>
            <person name="Liu X."/>
            <person name="Gao L.Z."/>
        </authorList>
    </citation>
    <scope>NUCLEOTIDE SEQUENCE [LARGE SCALE GENOMIC DNA]</scope>
    <source>
        <strain evidence="4">cv. GT1</strain>
        <tissue evidence="3">Leaf</tissue>
    </source>
</reference>
<keyword evidence="4" id="KW-1185">Reference proteome</keyword>
<evidence type="ECO:0000313" key="4">
    <source>
        <dbReference type="Proteomes" id="UP000467840"/>
    </source>
</evidence>